<dbReference type="SUPFAM" id="SSF54768">
    <property type="entry name" value="dsRNA-binding domain-like"/>
    <property type="match status" value="1"/>
</dbReference>
<feature type="domain" description="RNase III" evidence="5">
    <location>
        <begin position="1"/>
        <end position="129"/>
    </location>
</feature>
<dbReference type="InterPro" id="IPR014720">
    <property type="entry name" value="dsRBD_dom"/>
</dbReference>
<evidence type="ECO:0000259" key="4">
    <source>
        <dbReference type="PROSITE" id="PS50137"/>
    </source>
</evidence>
<dbReference type="SMART" id="SM00535">
    <property type="entry name" value="RIBOc"/>
    <property type="match status" value="1"/>
</dbReference>
<dbReference type="GO" id="GO:0003723">
    <property type="term" value="F:RNA binding"/>
    <property type="evidence" value="ECO:0007669"/>
    <property type="project" value="UniProtKB-UniRule"/>
</dbReference>
<dbReference type="SUPFAM" id="SSF69065">
    <property type="entry name" value="RNase III domain-like"/>
    <property type="match status" value="1"/>
</dbReference>
<dbReference type="RefSeq" id="XP_041161483.1">
    <property type="nucleotide sequence ID" value="XM_041297734.1"/>
</dbReference>
<organism evidence="6 7">
    <name type="scientific">Suillus plorans</name>
    <dbReference type="NCBI Taxonomy" id="116603"/>
    <lineage>
        <taxon>Eukaryota</taxon>
        <taxon>Fungi</taxon>
        <taxon>Dikarya</taxon>
        <taxon>Basidiomycota</taxon>
        <taxon>Agaricomycotina</taxon>
        <taxon>Agaricomycetes</taxon>
        <taxon>Agaricomycetidae</taxon>
        <taxon>Boletales</taxon>
        <taxon>Suillineae</taxon>
        <taxon>Suillaceae</taxon>
        <taxon>Suillus</taxon>
    </lineage>
</organism>
<evidence type="ECO:0000256" key="1">
    <source>
        <dbReference type="ARBA" id="ARBA00022884"/>
    </source>
</evidence>
<dbReference type="Proteomes" id="UP000719766">
    <property type="component" value="Unassembled WGS sequence"/>
</dbReference>
<dbReference type="PROSITE" id="PS50142">
    <property type="entry name" value="RNASE_3_2"/>
    <property type="match status" value="1"/>
</dbReference>
<evidence type="ECO:0000256" key="2">
    <source>
        <dbReference type="PROSITE-ProRule" id="PRU00266"/>
    </source>
</evidence>
<dbReference type="PROSITE" id="PS50137">
    <property type="entry name" value="DS_RBD"/>
    <property type="match status" value="1"/>
</dbReference>
<dbReference type="Pfam" id="PF00035">
    <property type="entry name" value="dsrm"/>
    <property type="match status" value="1"/>
</dbReference>
<evidence type="ECO:0000313" key="6">
    <source>
        <dbReference type="EMBL" id="KAG1795729.1"/>
    </source>
</evidence>
<proteinExistence type="predicted"/>
<evidence type="ECO:0000313" key="7">
    <source>
        <dbReference type="Proteomes" id="UP000719766"/>
    </source>
</evidence>
<dbReference type="EMBL" id="JABBWE010000021">
    <property type="protein sequence ID" value="KAG1795729.1"/>
    <property type="molecule type" value="Genomic_DNA"/>
</dbReference>
<keyword evidence="7" id="KW-1185">Reference proteome</keyword>
<dbReference type="GO" id="GO:0004525">
    <property type="term" value="F:ribonuclease III activity"/>
    <property type="evidence" value="ECO:0007669"/>
    <property type="project" value="InterPro"/>
</dbReference>
<dbReference type="InterPro" id="IPR000999">
    <property type="entry name" value="RNase_III_dom"/>
</dbReference>
<dbReference type="OrthoDB" id="2392202at2759"/>
<comment type="caution">
    <text evidence="6">The sequence shown here is derived from an EMBL/GenBank/DDBJ whole genome shotgun (WGS) entry which is preliminary data.</text>
</comment>
<dbReference type="Gene3D" id="3.30.160.20">
    <property type="match status" value="1"/>
</dbReference>
<feature type="domain" description="DRBM" evidence="4">
    <location>
        <begin position="248"/>
        <end position="284"/>
    </location>
</feature>
<dbReference type="GO" id="GO:0006396">
    <property type="term" value="P:RNA processing"/>
    <property type="evidence" value="ECO:0007669"/>
    <property type="project" value="InterPro"/>
</dbReference>
<name>A0A9P7ASK4_9AGAM</name>
<feature type="region of interest" description="Disordered" evidence="3">
    <location>
        <begin position="144"/>
        <end position="200"/>
    </location>
</feature>
<keyword evidence="1 2" id="KW-0694">RNA-binding</keyword>
<evidence type="ECO:0000256" key="3">
    <source>
        <dbReference type="SAM" id="MobiDB-lite"/>
    </source>
</evidence>
<dbReference type="SMART" id="SM00358">
    <property type="entry name" value="DSRM"/>
    <property type="match status" value="1"/>
</dbReference>
<dbReference type="CDD" id="cd00593">
    <property type="entry name" value="RIBOc"/>
    <property type="match status" value="1"/>
</dbReference>
<reference evidence="6" key="1">
    <citation type="journal article" date="2020" name="New Phytol.">
        <title>Comparative genomics reveals dynamic genome evolution in host specialist ectomycorrhizal fungi.</title>
        <authorList>
            <person name="Lofgren L.A."/>
            <person name="Nguyen N.H."/>
            <person name="Vilgalys R."/>
            <person name="Ruytinx J."/>
            <person name="Liao H.L."/>
            <person name="Branco S."/>
            <person name="Kuo A."/>
            <person name="LaButti K."/>
            <person name="Lipzen A."/>
            <person name="Andreopoulos W."/>
            <person name="Pangilinan J."/>
            <person name="Riley R."/>
            <person name="Hundley H."/>
            <person name="Na H."/>
            <person name="Barry K."/>
            <person name="Grigoriev I.V."/>
            <person name="Stajich J.E."/>
            <person name="Kennedy P.G."/>
        </authorList>
    </citation>
    <scope>NUCLEOTIDE SEQUENCE</scope>
    <source>
        <strain evidence="6">S12</strain>
    </source>
</reference>
<evidence type="ECO:0000259" key="5">
    <source>
        <dbReference type="PROSITE" id="PS50142"/>
    </source>
</evidence>
<protein>
    <submittedName>
        <fullName evidence="6">Uncharacterized protein</fullName>
    </submittedName>
</protein>
<dbReference type="GeneID" id="64591498"/>
<sequence>MNNLKLSLPPLPPIQGELMLDVYTHRSMLSKNIDEDTVHGNTERLAELGSSVLSMLVVYTLYSEKPMLSAHDLKMRQADMLSDKNIGDWLSLYGLKAKIRCTDRSVLDQPEEARFVFNSYVGAVYTQKGLQEVMNWIGRLVNPSSEPPTAPGESSNNQPAATPPPPPPTYYSQPLPLPPPPPSTAPPPMPSMPPPAPSQGVLAIFNQTCMQRGLTVEWKPEMTGPPHNPRWEVKCIGELLALFYVLGYLSNLEVSGQHRGTGAGRNQKQAKEQAATEAYQYMQATGWGRK</sequence>
<feature type="compositionally biased region" description="Pro residues" evidence="3">
    <location>
        <begin position="161"/>
        <end position="197"/>
    </location>
</feature>
<gene>
    <name evidence="6" type="ORF">HD556DRAFT_1235285</name>
</gene>
<dbReference type="InterPro" id="IPR036389">
    <property type="entry name" value="RNase_III_sf"/>
</dbReference>
<dbReference type="Gene3D" id="1.10.1520.10">
    <property type="entry name" value="Ribonuclease III domain"/>
    <property type="match status" value="1"/>
</dbReference>
<accession>A0A9P7ASK4</accession>
<dbReference type="AlphaFoldDB" id="A0A9P7ASK4"/>